<protein>
    <submittedName>
        <fullName evidence="1">Uncharacterized protein</fullName>
    </submittedName>
</protein>
<name>A0A9Q6LLU7_PISSA</name>
<evidence type="ECO:0000313" key="2">
    <source>
        <dbReference type="Proteomes" id="UP000422232"/>
    </source>
</evidence>
<dbReference type="AlphaFoldDB" id="A0A9Q6LLU7"/>
<dbReference type="Proteomes" id="UP000422232">
    <property type="component" value="Chromosome"/>
</dbReference>
<gene>
    <name evidence="1" type="ORF">Psal009_02076</name>
</gene>
<proteinExistence type="predicted"/>
<organism evidence="1 2">
    <name type="scientific">Piscirickettsia salmonis</name>
    <dbReference type="NCBI Taxonomy" id="1238"/>
    <lineage>
        <taxon>Bacteria</taxon>
        <taxon>Pseudomonadati</taxon>
        <taxon>Pseudomonadota</taxon>
        <taxon>Gammaproteobacteria</taxon>
        <taxon>Thiotrichales</taxon>
        <taxon>Piscirickettsiaceae</taxon>
        <taxon>Piscirickettsia</taxon>
    </lineage>
</organism>
<keyword evidence="2" id="KW-1185">Reference proteome</keyword>
<reference evidence="1 2" key="1">
    <citation type="submission" date="2019-04" db="EMBL/GenBank/DDBJ databases">
        <title>Complete genome sequencing of Piscirickettsia salmonis strain Psal-009.</title>
        <authorList>
            <person name="Schober I."/>
            <person name="Bunk B."/>
            <person name="Sproer C."/>
            <person name="Carril G.P."/>
            <person name="Riedel T."/>
            <person name="Flores-Herrera P.A."/>
            <person name="Nourdin-Galindo G."/>
            <person name="Marshall S.H."/>
            <person name="Overmann J."/>
        </authorList>
    </citation>
    <scope>NUCLEOTIDE SEQUENCE [LARGE SCALE GENOMIC DNA]</scope>
    <source>
        <strain evidence="1 2">Psal-009</strain>
    </source>
</reference>
<evidence type="ECO:0000313" key="1">
    <source>
        <dbReference type="EMBL" id="QGO06171.1"/>
    </source>
</evidence>
<dbReference type="EMBL" id="CP038908">
    <property type="protein sequence ID" value="QGO06171.1"/>
    <property type="molecule type" value="Genomic_DNA"/>
</dbReference>
<accession>A0A9Q6LLU7</accession>
<dbReference type="RefSeq" id="WP_036781272.1">
    <property type="nucleotide sequence ID" value="NZ_CP038893.1"/>
</dbReference>
<sequence>MPMTTKERKRISNLLESWKTGKKKAAPNFDKLNLSEEGLTWAKAELEKLLSQQSKANTDLKQKLITHLTHRS</sequence>